<dbReference type="Gene3D" id="3.90.1180.10">
    <property type="entry name" value="Ribosomal protein L13"/>
    <property type="match status" value="1"/>
</dbReference>
<evidence type="ECO:0000256" key="3">
    <source>
        <dbReference type="ARBA" id="ARBA00023274"/>
    </source>
</evidence>
<keyword evidence="3" id="KW-0687">Ribonucleoprotein</keyword>
<protein>
    <recommendedName>
        <fullName evidence="6">60S ribosomal protein L13a</fullName>
    </recommendedName>
</protein>
<evidence type="ECO:0000256" key="1">
    <source>
        <dbReference type="ARBA" id="ARBA00006227"/>
    </source>
</evidence>
<dbReference type="GO" id="GO:0022625">
    <property type="term" value="C:cytosolic large ribosomal subunit"/>
    <property type="evidence" value="ECO:0007669"/>
    <property type="project" value="TreeGrafter"/>
</dbReference>
<reference evidence="4 5" key="1">
    <citation type="submission" date="2024-01" db="EMBL/GenBank/DDBJ databases">
        <title>The genomes of 5 underutilized Papilionoideae crops provide insights into root nodulation and disease resistanc.</title>
        <authorList>
            <person name="Jiang F."/>
        </authorList>
    </citation>
    <scope>NUCLEOTIDE SEQUENCE [LARGE SCALE GENOMIC DNA]</scope>
    <source>
        <strain evidence="4">DUOXIRENSHENG_FW03</strain>
        <tissue evidence="4">Leaves</tissue>
    </source>
</reference>
<evidence type="ECO:0000256" key="2">
    <source>
        <dbReference type="ARBA" id="ARBA00022980"/>
    </source>
</evidence>
<dbReference type="Proteomes" id="UP001386955">
    <property type="component" value="Unassembled WGS sequence"/>
</dbReference>
<comment type="caution">
    <text evidence="4">The sequence shown here is derived from an EMBL/GenBank/DDBJ whole genome shotgun (WGS) entry which is preliminary data.</text>
</comment>
<comment type="similarity">
    <text evidence="1">Belongs to the universal ribosomal protein uL13 family.</text>
</comment>
<accession>A0AAN9XF44</accession>
<gene>
    <name evidence="4" type="ORF">VNO78_24435</name>
</gene>
<dbReference type="InterPro" id="IPR036899">
    <property type="entry name" value="Ribosomal_uL13_sf"/>
</dbReference>
<evidence type="ECO:0000313" key="4">
    <source>
        <dbReference type="EMBL" id="KAK7389414.1"/>
    </source>
</evidence>
<dbReference type="EMBL" id="JAYMYS010000006">
    <property type="protein sequence ID" value="KAK7389414.1"/>
    <property type="molecule type" value="Genomic_DNA"/>
</dbReference>
<dbReference type="GO" id="GO:0006412">
    <property type="term" value="P:translation"/>
    <property type="evidence" value="ECO:0007669"/>
    <property type="project" value="InterPro"/>
</dbReference>
<keyword evidence="2" id="KW-0689">Ribosomal protein</keyword>
<dbReference type="GO" id="GO:0017148">
    <property type="term" value="P:negative regulation of translation"/>
    <property type="evidence" value="ECO:0007669"/>
    <property type="project" value="TreeGrafter"/>
</dbReference>
<organism evidence="4 5">
    <name type="scientific">Psophocarpus tetragonolobus</name>
    <name type="common">Winged bean</name>
    <name type="synonym">Dolichos tetragonolobus</name>
    <dbReference type="NCBI Taxonomy" id="3891"/>
    <lineage>
        <taxon>Eukaryota</taxon>
        <taxon>Viridiplantae</taxon>
        <taxon>Streptophyta</taxon>
        <taxon>Embryophyta</taxon>
        <taxon>Tracheophyta</taxon>
        <taxon>Spermatophyta</taxon>
        <taxon>Magnoliopsida</taxon>
        <taxon>eudicotyledons</taxon>
        <taxon>Gunneridae</taxon>
        <taxon>Pentapetalae</taxon>
        <taxon>rosids</taxon>
        <taxon>fabids</taxon>
        <taxon>Fabales</taxon>
        <taxon>Fabaceae</taxon>
        <taxon>Papilionoideae</taxon>
        <taxon>50 kb inversion clade</taxon>
        <taxon>NPAAA clade</taxon>
        <taxon>indigoferoid/millettioid clade</taxon>
        <taxon>Phaseoleae</taxon>
        <taxon>Psophocarpus</taxon>
    </lineage>
</organism>
<dbReference type="InterPro" id="IPR005822">
    <property type="entry name" value="Ribosomal_uL13"/>
</dbReference>
<proteinExistence type="inferred from homology"/>
<keyword evidence="5" id="KW-1185">Reference proteome</keyword>
<dbReference type="Gene3D" id="6.10.250.3250">
    <property type="match status" value="1"/>
</dbReference>
<evidence type="ECO:0008006" key="6">
    <source>
        <dbReference type="Google" id="ProtNLM"/>
    </source>
</evidence>
<evidence type="ECO:0000313" key="5">
    <source>
        <dbReference type="Proteomes" id="UP001386955"/>
    </source>
</evidence>
<dbReference type="PANTHER" id="PTHR11545:SF18">
    <property type="entry name" value="60S RIBOSOMAL PROTEIN L13A-4"/>
    <property type="match status" value="1"/>
</dbReference>
<dbReference type="FunFam" id="6.10.250.3250:FF:000001">
    <property type="entry name" value="60S ribosomal protein L13a"/>
    <property type="match status" value="1"/>
</dbReference>
<dbReference type="GO" id="GO:0003729">
    <property type="term" value="F:mRNA binding"/>
    <property type="evidence" value="ECO:0007669"/>
    <property type="project" value="TreeGrafter"/>
</dbReference>
<dbReference type="AlphaFoldDB" id="A0AAN9XF44"/>
<dbReference type="SUPFAM" id="SSF52161">
    <property type="entry name" value="Ribosomal protein L13"/>
    <property type="match status" value="1"/>
</dbReference>
<name>A0AAN9XF44_PSOTE</name>
<sequence length="168" mass="19446">MVSGSRICAKRVVWTRGTTCCGGWRRSWQRRLVLKDLMGVHLHSEAIFLDFFRVNVNDTAQGEAALARLKVYEGIPSPYDKTKRMVVPDALKVLRLQKGHKYCVLSRLSSEVGWSYYDTIRELENKRKDKAQLVYERKKQVNKLRVKAEMVAQEKLGSQLDILAQVKY</sequence>
<dbReference type="GO" id="GO:0003735">
    <property type="term" value="F:structural constituent of ribosome"/>
    <property type="evidence" value="ECO:0007669"/>
    <property type="project" value="InterPro"/>
</dbReference>
<dbReference type="PANTHER" id="PTHR11545">
    <property type="entry name" value="RIBOSOMAL PROTEIN L13"/>
    <property type="match status" value="1"/>
</dbReference>